<evidence type="ECO:0000256" key="1">
    <source>
        <dbReference type="SAM" id="SignalP"/>
    </source>
</evidence>
<keyword evidence="1" id="KW-0732">Signal</keyword>
<dbReference type="AlphaFoldDB" id="A0A5C6TQ53"/>
<reference evidence="2 3" key="1">
    <citation type="submission" date="2019-08" db="EMBL/GenBank/DDBJ databases">
        <authorList>
            <person name="Khan S.A."/>
            <person name="Jeon C.O."/>
            <person name="Jeong S.E."/>
        </authorList>
    </citation>
    <scope>NUCLEOTIDE SEQUENCE [LARGE SCALE GENOMIC DNA]</scope>
    <source>
        <strain evidence="3">IMCC1728</strain>
    </source>
</reference>
<feature type="chain" id="PRO_5022892949" evidence="1">
    <location>
        <begin position="25"/>
        <end position="209"/>
    </location>
</feature>
<dbReference type="Proteomes" id="UP000321832">
    <property type="component" value="Unassembled WGS sequence"/>
</dbReference>
<sequence>MLGSLPVRLAAMLLVAGMSSVAWAAEDALDRALAEALRALEEDSRSFPAFDELSERLKRPPMLKAFGAFMSMPSLEFLPEMARNAARAVPGAAAQLRTKSAEAASLVPRLNRIANEAETLYKQIQARPSEGRPYLQWRAPGQLGQIESMAKRANDGDRKAESELLQIIRATQTQGLMPQVLRLATQWYALGIDVFWCGSRPTRTQSQMQ</sequence>
<name>A0A5C6TQ53_9BURK</name>
<evidence type="ECO:0000313" key="3">
    <source>
        <dbReference type="Proteomes" id="UP000321832"/>
    </source>
</evidence>
<comment type="caution">
    <text evidence="2">The sequence shown here is derived from an EMBL/GenBank/DDBJ whole genome shotgun (WGS) entry which is preliminary data.</text>
</comment>
<organism evidence="2 3">
    <name type="scientific">Piscinibacter aquaticus</name>
    <dbReference type="NCBI Taxonomy" id="392597"/>
    <lineage>
        <taxon>Bacteria</taxon>
        <taxon>Pseudomonadati</taxon>
        <taxon>Pseudomonadota</taxon>
        <taxon>Betaproteobacteria</taxon>
        <taxon>Burkholderiales</taxon>
        <taxon>Sphaerotilaceae</taxon>
        <taxon>Piscinibacter</taxon>
    </lineage>
</organism>
<keyword evidence="3" id="KW-1185">Reference proteome</keyword>
<dbReference type="EMBL" id="VOPW01000003">
    <property type="protein sequence ID" value="TXC62055.1"/>
    <property type="molecule type" value="Genomic_DNA"/>
</dbReference>
<proteinExistence type="predicted"/>
<accession>A0A5C6TQ53</accession>
<protein>
    <submittedName>
        <fullName evidence="2">Uncharacterized protein</fullName>
    </submittedName>
</protein>
<feature type="signal peptide" evidence="1">
    <location>
        <begin position="1"/>
        <end position="24"/>
    </location>
</feature>
<gene>
    <name evidence="2" type="ORF">FSC37_22975</name>
</gene>
<evidence type="ECO:0000313" key="2">
    <source>
        <dbReference type="EMBL" id="TXC62055.1"/>
    </source>
</evidence>